<gene>
    <name evidence="4" type="ORF">B0T17DRAFT_493659</name>
</gene>
<keyword evidence="1" id="KW-0547">Nucleotide-binding</keyword>
<dbReference type="InterPro" id="IPR050198">
    <property type="entry name" value="Non-receptor_tyrosine_kinases"/>
</dbReference>
<sequence length="277" mass="31542">MALSSIATFIQSRVEVKIRTDHSVIYVYRTEPNVVLKADSIWIDGVPYSTAPMAKDTSYHLHREHNIYQALGDNRCITRCLGLLEDDKGDAFALRLELAPKGNLRHVIRDTHKPPLMRRRLEMAAAFADCVEYLHSRRVIWGDLSTRNALVFDDNSLKICDFAGSALEHVYPEFGIHTYEPRYCPALPYDEVSQLSMLQRELSALGSAVYEITEWEVPYAHISDEEDIWGIVENGQRPAIANDNVARDIITRCWDYGYDSARAVAIDLAALSQRLRK</sequence>
<dbReference type="AlphaFoldDB" id="A0AA39WU79"/>
<dbReference type="InterPro" id="IPR011009">
    <property type="entry name" value="Kinase-like_dom_sf"/>
</dbReference>
<keyword evidence="4" id="KW-0418">Kinase</keyword>
<proteinExistence type="predicted"/>
<keyword evidence="4" id="KW-0808">Transferase</keyword>
<dbReference type="InterPro" id="IPR001245">
    <property type="entry name" value="Ser-Thr/Tyr_kinase_cat_dom"/>
</dbReference>
<dbReference type="PANTHER" id="PTHR24418">
    <property type="entry name" value="TYROSINE-PROTEIN KINASE"/>
    <property type="match status" value="1"/>
</dbReference>
<dbReference type="Gene3D" id="1.10.510.10">
    <property type="entry name" value="Transferase(Phosphotransferase) domain 1"/>
    <property type="match status" value="1"/>
</dbReference>
<accession>A0AA39WU79</accession>
<organism evidence="4 5">
    <name type="scientific">Bombardia bombarda</name>
    <dbReference type="NCBI Taxonomy" id="252184"/>
    <lineage>
        <taxon>Eukaryota</taxon>
        <taxon>Fungi</taxon>
        <taxon>Dikarya</taxon>
        <taxon>Ascomycota</taxon>
        <taxon>Pezizomycotina</taxon>
        <taxon>Sordariomycetes</taxon>
        <taxon>Sordariomycetidae</taxon>
        <taxon>Sordariales</taxon>
        <taxon>Lasiosphaeriaceae</taxon>
        <taxon>Bombardia</taxon>
    </lineage>
</organism>
<evidence type="ECO:0000259" key="3">
    <source>
        <dbReference type="PROSITE" id="PS50011"/>
    </source>
</evidence>
<comment type="caution">
    <text evidence="4">The sequence shown here is derived from an EMBL/GenBank/DDBJ whole genome shotgun (WGS) entry which is preliminary data.</text>
</comment>
<dbReference type="Proteomes" id="UP001174934">
    <property type="component" value="Unassembled WGS sequence"/>
</dbReference>
<keyword evidence="2" id="KW-0067">ATP-binding</keyword>
<evidence type="ECO:0000313" key="4">
    <source>
        <dbReference type="EMBL" id="KAK0621704.1"/>
    </source>
</evidence>
<evidence type="ECO:0000256" key="1">
    <source>
        <dbReference type="ARBA" id="ARBA00022741"/>
    </source>
</evidence>
<dbReference type="GO" id="GO:0005524">
    <property type="term" value="F:ATP binding"/>
    <property type="evidence" value="ECO:0007669"/>
    <property type="project" value="UniProtKB-KW"/>
</dbReference>
<feature type="domain" description="Protein kinase" evidence="3">
    <location>
        <begin position="1"/>
        <end position="275"/>
    </location>
</feature>
<dbReference type="Pfam" id="PF07714">
    <property type="entry name" value="PK_Tyr_Ser-Thr"/>
    <property type="match status" value="1"/>
</dbReference>
<evidence type="ECO:0000256" key="2">
    <source>
        <dbReference type="ARBA" id="ARBA00022840"/>
    </source>
</evidence>
<dbReference type="SUPFAM" id="SSF56112">
    <property type="entry name" value="Protein kinase-like (PK-like)"/>
    <property type="match status" value="1"/>
</dbReference>
<evidence type="ECO:0000313" key="5">
    <source>
        <dbReference type="Proteomes" id="UP001174934"/>
    </source>
</evidence>
<dbReference type="InterPro" id="IPR000719">
    <property type="entry name" value="Prot_kinase_dom"/>
</dbReference>
<dbReference type="GO" id="GO:0004672">
    <property type="term" value="F:protein kinase activity"/>
    <property type="evidence" value="ECO:0007669"/>
    <property type="project" value="InterPro"/>
</dbReference>
<dbReference type="PROSITE" id="PS50011">
    <property type="entry name" value="PROTEIN_KINASE_DOM"/>
    <property type="match status" value="1"/>
</dbReference>
<name>A0AA39WU79_9PEZI</name>
<dbReference type="EMBL" id="JAULSR010000004">
    <property type="protein sequence ID" value="KAK0621704.1"/>
    <property type="molecule type" value="Genomic_DNA"/>
</dbReference>
<protein>
    <submittedName>
        <fullName evidence="4">TKL protein kinase</fullName>
    </submittedName>
</protein>
<keyword evidence="5" id="KW-1185">Reference proteome</keyword>
<reference evidence="4" key="1">
    <citation type="submission" date="2023-06" db="EMBL/GenBank/DDBJ databases">
        <title>Genome-scale phylogeny and comparative genomics of the fungal order Sordariales.</title>
        <authorList>
            <consortium name="Lawrence Berkeley National Laboratory"/>
            <person name="Hensen N."/>
            <person name="Bonometti L."/>
            <person name="Westerberg I."/>
            <person name="Brannstrom I.O."/>
            <person name="Guillou S."/>
            <person name="Cros-Aarteil S."/>
            <person name="Calhoun S."/>
            <person name="Haridas S."/>
            <person name="Kuo A."/>
            <person name="Mondo S."/>
            <person name="Pangilinan J."/>
            <person name="Riley R."/>
            <person name="LaButti K."/>
            <person name="Andreopoulos B."/>
            <person name="Lipzen A."/>
            <person name="Chen C."/>
            <person name="Yanf M."/>
            <person name="Daum C."/>
            <person name="Ng V."/>
            <person name="Clum A."/>
            <person name="Steindorff A."/>
            <person name="Ohm R."/>
            <person name="Martin F."/>
            <person name="Silar P."/>
            <person name="Natvig D."/>
            <person name="Lalanne C."/>
            <person name="Gautier V."/>
            <person name="Ament-velasquez S.L."/>
            <person name="Kruys A."/>
            <person name="Hutchinson M.I."/>
            <person name="Powell A.J."/>
            <person name="Barry K."/>
            <person name="Miller A.N."/>
            <person name="Grigoriev I.V."/>
            <person name="Debuchy R."/>
            <person name="Gladieux P."/>
            <person name="Thoren M.H."/>
            <person name="Johannesson H."/>
        </authorList>
    </citation>
    <scope>NUCLEOTIDE SEQUENCE</scope>
    <source>
        <strain evidence="4">SMH3391-2</strain>
    </source>
</reference>